<dbReference type="Proteomes" id="UP001595799">
    <property type="component" value="Unassembled WGS sequence"/>
</dbReference>
<dbReference type="RefSeq" id="WP_382422561.1">
    <property type="nucleotide sequence ID" value="NZ_JBHSCW010000006.1"/>
</dbReference>
<gene>
    <name evidence="2" type="ORF">ACFOW6_11755</name>
</gene>
<dbReference type="EMBL" id="JBHSCW010000006">
    <property type="protein sequence ID" value="MFC4352214.1"/>
    <property type="molecule type" value="Genomic_DNA"/>
</dbReference>
<comment type="caution">
    <text evidence="2">The sequence shown here is derived from an EMBL/GenBank/DDBJ whole genome shotgun (WGS) entry which is preliminary data.</text>
</comment>
<reference evidence="3" key="1">
    <citation type="journal article" date="2019" name="Int. J. Syst. Evol. Microbiol.">
        <title>The Global Catalogue of Microorganisms (GCM) 10K type strain sequencing project: providing services to taxonomists for standard genome sequencing and annotation.</title>
        <authorList>
            <consortium name="The Broad Institute Genomics Platform"/>
            <consortium name="The Broad Institute Genome Sequencing Center for Infectious Disease"/>
            <person name="Wu L."/>
            <person name="Ma J."/>
        </authorList>
    </citation>
    <scope>NUCLEOTIDE SEQUENCE [LARGE SCALE GENOMIC DNA]</scope>
    <source>
        <strain evidence="3">CECT 8472</strain>
    </source>
</reference>
<evidence type="ECO:0000256" key="1">
    <source>
        <dbReference type="SAM" id="Phobius"/>
    </source>
</evidence>
<keyword evidence="1" id="KW-0472">Membrane</keyword>
<protein>
    <recommendedName>
        <fullName evidence="4">DUF3311 domain-containing protein</fullName>
    </recommendedName>
</protein>
<name>A0ABV8UM86_9PROT</name>
<keyword evidence="1" id="KW-0812">Transmembrane</keyword>
<feature type="transmembrane region" description="Helical" evidence="1">
    <location>
        <begin position="12"/>
        <end position="32"/>
    </location>
</feature>
<evidence type="ECO:0000313" key="3">
    <source>
        <dbReference type="Proteomes" id="UP001595799"/>
    </source>
</evidence>
<proteinExistence type="predicted"/>
<sequence length="76" mass="8586">MSGDNEQKIAKPYIIFTIILFLSLIFPVYGIANSVMPLVLGLPFGLFWIALVEVIAFLGLCVFYLIEHRQEDGTHE</sequence>
<keyword evidence="3" id="KW-1185">Reference proteome</keyword>
<accession>A0ABV8UM86</accession>
<feature type="transmembrane region" description="Helical" evidence="1">
    <location>
        <begin position="44"/>
        <end position="66"/>
    </location>
</feature>
<evidence type="ECO:0008006" key="4">
    <source>
        <dbReference type="Google" id="ProtNLM"/>
    </source>
</evidence>
<keyword evidence="1" id="KW-1133">Transmembrane helix</keyword>
<organism evidence="2 3">
    <name type="scientific">Fodinicurvata halophila</name>
    <dbReference type="NCBI Taxonomy" id="1419723"/>
    <lineage>
        <taxon>Bacteria</taxon>
        <taxon>Pseudomonadati</taxon>
        <taxon>Pseudomonadota</taxon>
        <taxon>Alphaproteobacteria</taxon>
        <taxon>Rhodospirillales</taxon>
        <taxon>Rhodovibrionaceae</taxon>
        <taxon>Fodinicurvata</taxon>
    </lineage>
</organism>
<evidence type="ECO:0000313" key="2">
    <source>
        <dbReference type="EMBL" id="MFC4352214.1"/>
    </source>
</evidence>